<comment type="similarity">
    <text evidence="1 5">Belongs to the glutathione peroxidase family.</text>
</comment>
<dbReference type="GO" id="GO:0004601">
    <property type="term" value="F:peroxidase activity"/>
    <property type="evidence" value="ECO:0007669"/>
    <property type="project" value="UniProtKB-KW"/>
</dbReference>
<evidence type="ECO:0000256" key="5">
    <source>
        <dbReference type="RuleBase" id="RU000499"/>
    </source>
</evidence>
<dbReference type="GO" id="GO:0006979">
    <property type="term" value="P:response to oxidative stress"/>
    <property type="evidence" value="ECO:0007669"/>
    <property type="project" value="InterPro"/>
</dbReference>
<evidence type="ECO:0000256" key="3">
    <source>
        <dbReference type="ARBA" id="ARBA00023002"/>
    </source>
</evidence>
<dbReference type="InterPro" id="IPR000889">
    <property type="entry name" value="Glutathione_peroxidase"/>
</dbReference>
<keyword evidence="3 5" id="KW-0560">Oxidoreductase</keyword>
<dbReference type="OMA" id="HMMKDID"/>
<dbReference type="CDD" id="cd00340">
    <property type="entry name" value="GSH_Peroxidase"/>
    <property type="match status" value="1"/>
</dbReference>
<dbReference type="Pfam" id="PF00255">
    <property type="entry name" value="GSHPx"/>
    <property type="match status" value="1"/>
</dbReference>
<name>A0A078B150_STYLE</name>
<evidence type="ECO:0000313" key="6">
    <source>
        <dbReference type="EMBL" id="CDW86833.1"/>
    </source>
</evidence>
<dbReference type="EMBL" id="CCKQ01015018">
    <property type="protein sequence ID" value="CDW86833.1"/>
    <property type="molecule type" value="Genomic_DNA"/>
</dbReference>
<dbReference type="PRINTS" id="PR01011">
    <property type="entry name" value="GLUTPROXDASE"/>
</dbReference>
<evidence type="ECO:0000256" key="4">
    <source>
        <dbReference type="PIRSR" id="PIRSR000303-1"/>
    </source>
</evidence>
<dbReference type="InParanoid" id="A0A078B150"/>
<keyword evidence="7" id="KW-1185">Reference proteome</keyword>
<protein>
    <recommendedName>
        <fullName evidence="5">Glutathione peroxidase</fullName>
    </recommendedName>
</protein>
<dbReference type="Proteomes" id="UP000039865">
    <property type="component" value="Unassembled WGS sequence"/>
</dbReference>
<dbReference type="OrthoDB" id="446890at2759"/>
<dbReference type="InterPro" id="IPR036249">
    <property type="entry name" value="Thioredoxin-like_sf"/>
</dbReference>
<sequence length="181" mass="20925">MKKAAKIPSPYKSLWDIPIKDLKGTEYPTFQDYFKTQNPPKPIPKFAMVINVASKCGLTRGHYTQLVELHNQFRNRGFEVLGFPCNQFLFQEPGSPEDIEKFACEIYKAEFPLFEKCKVNGEDAHEVFKFLKEKANLNRIEWNFGKFLVDQNGQLIKYVGSRTEPNTIKGELEELINAKTL</sequence>
<organism evidence="6 7">
    <name type="scientific">Stylonychia lemnae</name>
    <name type="common">Ciliate</name>
    <dbReference type="NCBI Taxonomy" id="5949"/>
    <lineage>
        <taxon>Eukaryota</taxon>
        <taxon>Sar</taxon>
        <taxon>Alveolata</taxon>
        <taxon>Ciliophora</taxon>
        <taxon>Intramacronucleata</taxon>
        <taxon>Spirotrichea</taxon>
        <taxon>Stichotrichia</taxon>
        <taxon>Sporadotrichida</taxon>
        <taxon>Oxytrichidae</taxon>
        <taxon>Stylonychinae</taxon>
        <taxon>Stylonychia</taxon>
    </lineage>
</organism>
<dbReference type="AlphaFoldDB" id="A0A078B150"/>
<dbReference type="InterPro" id="IPR029760">
    <property type="entry name" value="GPX_CS"/>
</dbReference>
<gene>
    <name evidence="6" type="primary">Contig8220.g8767</name>
    <name evidence="6" type="ORF">STYLEM_15932</name>
</gene>
<accession>A0A078B150</accession>
<proteinExistence type="inferred from homology"/>
<dbReference type="PROSITE" id="PS51355">
    <property type="entry name" value="GLUTATHIONE_PEROXID_3"/>
    <property type="match status" value="1"/>
</dbReference>
<evidence type="ECO:0000256" key="2">
    <source>
        <dbReference type="ARBA" id="ARBA00022559"/>
    </source>
</evidence>
<dbReference type="PANTHER" id="PTHR11592">
    <property type="entry name" value="GLUTATHIONE PEROXIDASE"/>
    <property type="match status" value="1"/>
</dbReference>
<dbReference type="PROSITE" id="PS00763">
    <property type="entry name" value="GLUTATHIONE_PEROXID_2"/>
    <property type="match status" value="1"/>
</dbReference>
<reference evidence="6 7" key="1">
    <citation type="submission" date="2014-06" db="EMBL/GenBank/DDBJ databases">
        <authorList>
            <person name="Swart Estienne"/>
        </authorList>
    </citation>
    <scope>NUCLEOTIDE SEQUENCE [LARGE SCALE GENOMIC DNA]</scope>
    <source>
        <strain evidence="6 7">130c</strain>
    </source>
</reference>
<evidence type="ECO:0000256" key="1">
    <source>
        <dbReference type="ARBA" id="ARBA00006926"/>
    </source>
</evidence>
<dbReference type="PANTHER" id="PTHR11592:SF78">
    <property type="entry name" value="GLUTATHIONE PEROXIDASE"/>
    <property type="match status" value="1"/>
</dbReference>
<dbReference type="SMR" id="A0A078B150"/>
<keyword evidence="2 5" id="KW-0575">Peroxidase</keyword>
<dbReference type="SUPFAM" id="SSF52833">
    <property type="entry name" value="Thioredoxin-like"/>
    <property type="match status" value="1"/>
</dbReference>
<dbReference type="Gene3D" id="3.40.30.10">
    <property type="entry name" value="Glutaredoxin"/>
    <property type="match status" value="1"/>
</dbReference>
<evidence type="ECO:0000313" key="7">
    <source>
        <dbReference type="Proteomes" id="UP000039865"/>
    </source>
</evidence>
<feature type="active site" evidence="4">
    <location>
        <position position="56"/>
    </location>
</feature>
<dbReference type="PIRSF" id="PIRSF000303">
    <property type="entry name" value="Glutathion_perox"/>
    <property type="match status" value="1"/>
</dbReference>